<reference evidence="2 3" key="1">
    <citation type="journal article" date="2013" name="Genome Biol.">
        <title>The genome sequence of the most widely cultivated cacao type and its use to identify candidate genes regulating pod color.</title>
        <authorList>
            <person name="Motamayor J.C."/>
            <person name="Mockaitis K."/>
            <person name="Schmutz J."/>
            <person name="Haiminen N."/>
            <person name="Iii D.L."/>
            <person name="Cornejo O."/>
            <person name="Findley S.D."/>
            <person name="Zheng P."/>
            <person name="Utro F."/>
            <person name="Royaert S."/>
            <person name="Saski C."/>
            <person name="Jenkins J."/>
            <person name="Podicheti R."/>
            <person name="Zhao M."/>
            <person name="Scheffler B.E."/>
            <person name="Stack J.C."/>
            <person name="Feltus F.A."/>
            <person name="Mustiga G.M."/>
            <person name="Amores F."/>
            <person name="Phillips W."/>
            <person name="Marelli J.P."/>
            <person name="May G.D."/>
            <person name="Shapiro H."/>
            <person name="Ma J."/>
            <person name="Bustamante C.D."/>
            <person name="Schnell R.J."/>
            <person name="Main D."/>
            <person name="Gilbert D."/>
            <person name="Parida L."/>
            <person name="Kuhn D.N."/>
        </authorList>
    </citation>
    <scope>NUCLEOTIDE SEQUENCE [LARGE SCALE GENOMIC DNA]</scope>
    <source>
        <strain evidence="3">cv. Matina 1-6</strain>
    </source>
</reference>
<evidence type="ECO:0000313" key="3">
    <source>
        <dbReference type="Proteomes" id="UP000026915"/>
    </source>
</evidence>
<dbReference type="Gramene" id="EOY12556">
    <property type="protein sequence ID" value="EOY12556"/>
    <property type="gene ID" value="TCM_031074"/>
</dbReference>
<dbReference type="HOGENOM" id="CLU_1663846_0_0_1"/>
<proteinExistence type="predicted"/>
<name>A0A061F687_THECC</name>
<dbReference type="AlphaFoldDB" id="A0A061F687"/>
<evidence type="ECO:0000313" key="2">
    <source>
        <dbReference type="EMBL" id="EOY12556.1"/>
    </source>
</evidence>
<protein>
    <submittedName>
        <fullName evidence="2">Uncharacterized protein</fullName>
    </submittedName>
</protein>
<gene>
    <name evidence="2" type="ORF">TCM_031074</name>
</gene>
<dbReference type="EMBL" id="CM001885">
    <property type="protein sequence ID" value="EOY12556.1"/>
    <property type="molecule type" value="Genomic_DNA"/>
</dbReference>
<evidence type="ECO:0000256" key="1">
    <source>
        <dbReference type="SAM" id="Phobius"/>
    </source>
</evidence>
<feature type="transmembrane region" description="Helical" evidence="1">
    <location>
        <begin position="89"/>
        <end position="115"/>
    </location>
</feature>
<accession>A0A061F687</accession>
<organism evidence="2 3">
    <name type="scientific">Theobroma cacao</name>
    <name type="common">Cacao</name>
    <name type="synonym">Cocoa</name>
    <dbReference type="NCBI Taxonomy" id="3641"/>
    <lineage>
        <taxon>Eukaryota</taxon>
        <taxon>Viridiplantae</taxon>
        <taxon>Streptophyta</taxon>
        <taxon>Embryophyta</taxon>
        <taxon>Tracheophyta</taxon>
        <taxon>Spermatophyta</taxon>
        <taxon>Magnoliopsida</taxon>
        <taxon>eudicotyledons</taxon>
        <taxon>Gunneridae</taxon>
        <taxon>Pentapetalae</taxon>
        <taxon>rosids</taxon>
        <taxon>malvids</taxon>
        <taxon>Malvales</taxon>
        <taxon>Malvaceae</taxon>
        <taxon>Byttnerioideae</taxon>
        <taxon>Theobroma</taxon>
    </lineage>
</organism>
<dbReference type="InParanoid" id="A0A061F687"/>
<keyword evidence="1" id="KW-1133">Transmembrane helix</keyword>
<feature type="transmembrane region" description="Helical" evidence="1">
    <location>
        <begin position="59"/>
        <end position="83"/>
    </location>
</feature>
<dbReference type="Proteomes" id="UP000026915">
    <property type="component" value="Chromosome 7"/>
</dbReference>
<sequence length="159" mass="17209">MTRASALPALDQGIGIACPASLAAGNRSQAGPLSPPSVFLAVEGDGGARWRVTSPRFHVLASGAIAVLPAATAALLLHVHLAVLEIVLLLYLLFTAVLWLSQGFSSLLTVTVVCWMEALARKRIRAREARWTASFAMVETRRVGYDFDGEKWGEEWCYL</sequence>
<keyword evidence="1" id="KW-0812">Transmembrane</keyword>
<keyword evidence="1" id="KW-0472">Membrane</keyword>
<keyword evidence="3" id="KW-1185">Reference proteome</keyword>